<keyword evidence="3" id="KW-1185">Reference proteome</keyword>
<name>A0A6C2TWR8_PONDE</name>
<proteinExistence type="predicted"/>
<feature type="transmembrane region" description="Helical" evidence="1">
    <location>
        <begin position="134"/>
        <end position="153"/>
    </location>
</feature>
<protein>
    <submittedName>
        <fullName evidence="2">Uncharacterized protein</fullName>
    </submittedName>
</protein>
<reference evidence="2 3" key="1">
    <citation type="submission" date="2019-04" db="EMBL/GenBank/DDBJ databases">
        <authorList>
            <person name="Van Vliet M D."/>
        </authorList>
    </citation>
    <scope>NUCLEOTIDE SEQUENCE [LARGE SCALE GENOMIC DNA]</scope>
    <source>
        <strain evidence="2 3">F1</strain>
    </source>
</reference>
<dbReference type="Proteomes" id="UP000366872">
    <property type="component" value="Unassembled WGS sequence"/>
</dbReference>
<organism evidence="2 3">
    <name type="scientific">Pontiella desulfatans</name>
    <dbReference type="NCBI Taxonomy" id="2750659"/>
    <lineage>
        <taxon>Bacteria</taxon>
        <taxon>Pseudomonadati</taxon>
        <taxon>Kiritimatiellota</taxon>
        <taxon>Kiritimatiellia</taxon>
        <taxon>Kiritimatiellales</taxon>
        <taxon>Pontiellaceae</taxon>
        <taxon>Pontiella</taxon>
    </lineage>
</organism>
<dbReference type="EMBL" id="CAAHFG010000001">
    <property type="protein sequence ID" value="VGO11944.1"/>
    <property type="molecule type" value="Genomic_DNA"/>
</dbReference>
<evidence type="ECO:0000313" key="3">
    <source>
        <dbReference type="Proteomes" id="UP000366872"/>
    </source>
</evidence>
<evidence type="ECO:0000256" key="1">
    <source>
        <dbReference type="SAM" id="Phobius"/>
    </source>
</evidence>
<dbReference type="AlphaFoldDB" id="A0A6C2TWR8"/>
<dbReference type="RefSeq" id="WP_136077654.1">
    <property type="nucleotide sequence ID" value="NZ_CAAHFG010000001.1"/>
</dbReference>
<keyword evidence="1" id="KW-0472">Membrane</keyword>
<keyword evidence="1" id="KW-1133">Transmembrane helix</keyword>
<evidence type="ECO:0000313" key="2">
    <source>
        <dbReference type="EMBL" id="VGO11944.1"/>
    </source>
</evidence>
<keyword evidence="1" id="KW-0812">Transmembrane</keyword>
<sequence>MEENGIENESGAGKAPENRFACLGIAECQQVLERLKGGIVVDELPYTVKALLEDYKYEKKALGREVSERKTGLERYRRKAVDLHIAKEYAQALEAYDAYFQELGPQVSDAEAEQLKRECQQYVALAKKKKKRTVAAVVIVLVLCGIGVDQVLYRKNIEAFLVALEDRDYEKATKSAIQISWRYDTEAGISNLVCYLDERNEFNQLCGQELTRASLDQYAGIKWQEVQEWVAQAEAAEDLPEGIQQLRQASRTTRILIQECGDLCAMEQEFEEMYGACNHKDAAHYAHEEWGHLQQLRDTDVTQTNLNLIVDRYNVMVEITNRVAVLMDAEKNMQPFKDQYEDLVKEEKIQVQGLLNYTSRNLEEAQRLAGAAVKQEEKFEFDDARLLYIQAIEHIKDSGKERLEVGDELVKMDRAKEEFVNLYKALDVGMAQERLPDDWQALSDQKEKAETEYDKPERWKGEAYTSYKAASEKVRMLIGKLNQDDKKVEFDLLYGELDVVLAKKWFSGQWEKLSDQKKKADRAHERGDRWEDVNLLYREALAMLNSLTESMPEKDKLDESKQAFDRLYSKLDIGLADKWFPEDWKALSVQKKAAAEAYATGDDWETVYNAYEIASQKLEDLLKGISNKALQTYTEMDNDIADSIKEDLEEYYPDEWKALQHQLDQAGKEYKMPRHWESDAYELYLAATKKLFDIYTKGKEEKKFIVYFGKEPKLEEELKELFDIIDKSSTSTSNGVPDK</sequence>
<gene>
    <name evidence="2" type="ORF">PDESU_00492</name>
</gene>
<accession>A0A6C2TWR8</accession>